<dbReference type="PANTHER" id="PTHR19136:SF81">
    <property type="entry name" value="MOLYBDENUM COFACTOR GUANYLYLTRANSFERASE"/>
    <property type="match status" value="1"/>
</dbReference>
<dbReference type="InterPro" id="IPR025877">
    <property type="entry name" value="MobA-like_NTP_Trfase"/>
</dbReference>
<dbReference type="EMBL" id="JADNYM010000011">
    <property type="protein sequence ID" value="MBG0739684.1"/>
    <property type="molecule type" value="Genomic_DNA"/>
</dbReference>
<feature type="domain" description="MobA-like NTP transferase" evidence="9">
    <location>
        <begin position="40"/>
        <end position="200"/>
    </location>
</feature>
<dbReference type="PANTHER" id="PTHR19136">
    <property type="entry name" value="MOLYBDENUM COFACTOR GUANYLYLTRANSFERASE"/>
    <property type="match status" value="1"/>
</dbReference>
<keyword evidence="7" id="KW-0501">Molybdenum cofactor biosynthesis</keyword>
<dbReference type="CDD" id="cd02503">
    <property type="entry name" value="MobA"/>
    <property type="match status" value="1"/>
</dbReference>
<evidence type="ECO:0000313" key="11">
    <source>
        <dbReference type="Proteomes" id="UP000655366"/>
    </source>
</evidence>
<dbReference type="Proteomes" id="UP000655366">
    <property type="component" value="Unassembled WGS sequence"/>
</dbReference>
<evidence type="ECO:0000313" key="10">
    <source>
        <dbReference type="EMBL" id="MBG0739684.1"/>
    </source>
</evidence>
<dbReference type="AlphaFoldDB" id="A0A931CQK3"/>
<keyword evidence="2" id="KW-0808">Transferase</keyword>
<feature type="region of interest" description="Disordered" evidence="8">
    <location>
        <begin position="1"/>
        <end position="34"/>
    </location>
</feature>
<evidence type="ECO:0000259" key="9">
    <source>
        <dbReference type="Pfam" id="PF12804"/>
    </source>
</evidence>
<evidence type="ECO:0000256" key="7">
    <source>
        <dbReference type="ARBA" id="ARBA00023150"/>
    </source>
</evidence>
<evidence type="ECO:0000256" key="5">
    <source>
        <dbReference type="ARBA" id="ARBA00022842"/>
    </source>
</evidence>
<keyword evidence="6" id="KW-0342">GTP-binding</keyword>
<evidence type="ECO:0000256" key="3">
    <source>
        <dbReference type="ARBA" id="ARBA00022723"/>
    </source>
</evidence>
<dbReference type="GO" id="GO:0046872">
    <property type="term" value="F:metal ion binding"/>
    <property type="evidence" value="ECO:0007669"/>
    <property type="project" value="UniProtKB-KW"/>
</dbReference>
<dbReference type="InterPro" id="IPR029044">
    <property type="entry name" value="Nucleotide-diphossugar_trans"/>
</dbReference>
<dbReference type="Pfam" id="PF12804">
    <property type="entry name" value="NTP_transf_3"/>
    <property type="match status" value="1"/>
</dbReference>
<reference evidence="10 11" key="1">
    <citation type="submission" date="2020-11" db="EMBL/GenBank/DDBJ databases">
        <title>Arthrobacter antarcticus sp. nov., isolated from Antarctic Soil.</title>
        <authorList>
            <person name="Li J."/>
        </authorList>
    </citation>
    <scope>NUCLEOTIDE SEQUENCE [LARGE SCALE GENOMIC DNA]</scope>
    <source>
        <strain evidence="10 11">Z1-20</strain>
    </source>
</reference>
<keyword evidence="1" id="KW-0963">Cytoplasm</keyword>
<sequence>MKRSTTPARNVSGLPKQPGTEGEPGAAGGPRTGESRITGVIVLAGGRSSRLGGTAKAALTIGGVSLLAGTVAAARGSLRSKERPVLDAPVVVVGPEEQLRPLLATTATTGIDKQQLFFVREEPVFSGPAAALATGLARLTTMTGSAGYVLVLACDMPRVPVVLRSLLDHGLAADGVLATDQGRDQPLAAVYRIAALRGAIDRARREGIVTNASLFSLIASLEVARTTVPVGSTADVDSWADAARLGVDGIPGISPPDAADDD</sequence>
<evidence type="ECO:0000256" key="4">
    <source>
        <dbReference type="ARBA" id="ARBA00022741"/>
    </source>
</evidence>
<accession>A0A931CQK3</accession>
<dbReference type="GO" id="GO:0006777">
    <property type="term" value="P:Mo-molybdopterin cofactor biosynthetic process"/>
    <property type="evidence" value="ECO:0007669"/>
    <property type="project" value="UniProtKB-KW"/>
</dbReference>
<keyword evidence="11" id="KW-1185">Reference proteome</keyword>
<dbReference type="Gene3D" id="3.90.550.10">
    <property type="entry name" value="Spore Coat Polysaccharide Biosynthesis Protein SpsA, Chain A"/>
    <property type="match status" value="1"/>
</dbReference>
<keyword evidence="5" id="KW-0460">Magnesium</keyword>
<evidence type="ECO:0000256" key="2">
    <source>
        <dbReference type="ARBA" id="ARBA00022679"/>
    </source>
</evidence>
<keyword evidence="3" id="KW-0479">Metal-binding</keyword>
<organism evidence="10 11">
    <name type="scientific">Arthrobacter terrae</name>
    <dbReference type="NCBI Taxonomy" id="2935737"/>
    <lineage>
        <taxon>Bacteria</taxon>
        <taxon>Bacillati</taxon>
        <taxon>Actinomycetota</taxon>
        <taxon>Actinomycetes</taxon>
        <taxon>Micrococcales</taxon>
        <taxon>Micrococcaceae</taxon>
        <taxon>Arthrobacter</taxon>
    </lineage>
</organism>
<keyword evidence="10" id="KW-0548">Nucleotidyltransferase</keyword>
<evidence type="ECO:0000256" key="1">
    <source>
        <dbReference type="ARBA" id="ARBA00022490"/>
    </source>
</evidence>
<dbReference type="InterPro" id="IPR013482">
    <property type="entry name" value="Molybde_CF_guanTrfase"/>
</dbReference>
<keyword evidence="4" id="KW-0547">Nucleotide-binding</keyword>
<dbReference type="GO" id="GO:0016779">
    <property type="term" value="F:nucleotidyltransferase activity"/>
    <property type="evidence" value="ECO:0007669"/>
    <property type="project" value="UniProtKB-KW"/>
</dbReference>
<dbReference type="GO" id="GO:0005525">
    <property type="term" value="F:GTP binding"/>
    <property type="evidence" value="ECO:0007669"/>
    <property type="project" value="UniProtKB-KW"/>
</dbReference>
<evidence type="ECO:0000256" key="8">
    <source>
        <dbReference type="SAM" id="MobiDB-lite"/>
    </source>
</evidence>
<dbReference type="SUPFAM" id="SSF53448">
    <property type="entry name" value="Nucleotide-diphospho-sugar transferases"/>
    <property type="match status" value="1"/>
</dbReference>
<comment type="caution">
    <text evidence="10">The sequence shown here is derived from an EMBL/GenBank/DDBJ whole genome shotgun (WGS) entry which is preliminary data.</text>
</comment>
<evidence type="ECO:0000256" key="6">
    <source>
        <dbReference type="ARBA" id="ARBA00023134"/>
    </source>
</evidence>
<name>A0A931CQK3_9MICC</name>
<proteinExistence type="predicted"/>
<gene>
    <name evidence="10" type="ORF">IV500_09825</name>
</gene>
<protein>
    <submittedName>
        <fullName evidence="10">Molybdenum cofactor guanylyltransferase</fullName>
    </submittedName>
</protein>